<accession>A0A7L4ZX42</accession>
<name>A0A7L4ZX42_9BACT</name>
<evidence type="ECO:0000313" key="2">
    <source>
        <dbReference type="Proteomes" id="UP000326380"/>
    </source>
</evidence>
<organism evidence="1 2">
    <name type="scientific">Hymenobacter busanensis</name>
    <dbReference type="NCBI Taxonomy" id="2607656"/>
    <lineage>
        <taxon>Bacteria</taxon>
        <taxon>Pseudomonadati</taxon>
        <taxon>Bacteroidota</taxon>
        <taxon>Cytophagia</taxon>
        <taxon>Cytophagales</taxon>
        <taxon>Hymenobacteraceae</taxon>
        <taxon>Hymenobacter</taxon>
    </lineage>
</organism>
<proteinExistence type="predicted"/>
<comment type="caution">
    <text evidence="1">The sequence shown here is derived from an EMBL/GenBank/DDBJ whole genome shotgun (WGS) entry which is preliminary data.</text>
</comment>
<protein>
    <submittedName>
        <fullName evidence="1">Uncharacterized protein</fullName>
    </submittedName>
</protein>
<keyword evidence="2" id="KW-1185">Reference proteome</keyword>
<dbReference type="AlphaFoldDB" id="A0A7L4ZX42"/>
<dbReference type="RefSeq" id="WP_151080097.1">
    <property type="nucleotide sequence ID" value="NZ_CP047647.1"/>
</dbReference>
<dbReference type="Proteomes" id="UP000326380">
    <property type="component" value="Unassembled WGS sequence"/>
</dbReference>
<gene>
    <name evidence="1" type="ORF">F0P96_16875</name>
</gene>
<dbReference type="EMBL" id="VTWU01000006">
    <property type="protein sequence ID" value="KAA9327650.1"/>
    <property type="molecule type" value="Genomic_DNA"/>
</dbReference>
<reference evidence="1 2" key="1">
    <citation type="submission" date="2019-09" db="EMBL/GenBank/DDBJ databases">
        <title>Genome sequence of Hymenobacter sp. M3.</title>
        <authorList>
            <person name="Srinivasan S."/>
        </authorList>
    </citation>
    <scope>NUCLEOTIDE SEQUENCE [LARGE SCALE GENOMIC DNA]</scope>
    <source>
        <strain evidence="1 2">M3</strain>
    </source>
</reference>
<evidence type="ECO:0000313" key="1">
    <source>
        <dbReference type="EMBL" id="KAA9327650.1"/>
    </source>
</evidence>
<sequence length="103" mass="11908">MESTLLLSESPWYMLRVHVEASGPVAALFLITHTRRGTDVHEFELPYMLWESLGTRAAADLVARHYRQHYPEAVRRLGARIVQRRIAARLALHYGELHPRPHS</sequence>